<feature type="region of interest" description="Disordered" evidence="5">
    <location>
        <begin position="382"/>
        <end position="405"/>
    </location>
</feature>
<evidence type="ECO:0000256" key="2">
    <source>
        <dbReference type="ARBA" id="ARBA00022771"/>
    </source>
</evidence>
<dbReference type="PANTHER" id="PTHR34718:SF2">
    <property type="entry name" value="PHD-TYPE DOMAIN-CONTAINING PROTEIN"/>
    <property type="match status" value="1"/>
</dbReference>
<evidence type="ECO:0000256" key="3">
    <source>
        <dbReference type="ARBA" id="ARBA00022833"/>
    </source>
</evidence>
<evidence type="ECO:0000256" key="4">
    <source>
        <dbReference type="PROSITE-ProRule" id="PRU00146"/>
    </source>
</evidence>
<dbReference type="InterPro" id="IPR013083">
    <property type="entry name" value="Znf_RING/FYVE/PHD"/>
</dbReference>
<dbReference type="SUPFAM" id="SSF57903">
    <property type="entry name" value="FYVE/PHD zinc finger"/>
    <property type="match status" value="1"/>
</dbReference>
<dbReference type="Gene3D" id="3.30.40.10">
    <property type="entry name" value="Zinc/RING finger domain, C3HC4 (zinc finger)"/>
    <property type="match status" value="1"/>
</dbReference>
<dbReference type="GO" id="GO:0008270">
    <property type="term" value="F:zinc ion binding"/>
    <property type="evidence" value="ECO:0007669"/>
    <property type="project" value="UniProtKB-KW"/>
</dbReference>
<keyword evidence="8" id="KW-1185">Reference proteome</keyword>
<evidence type="ECO:0000313" key="7">
    <source>
        <dbReference type="EMBL" id="KZS05611.1"/>
    </source>
</evidence>
<name>A0A164N3E4_9CRUS</name>
<dbReference type="InterPro" id="IPR001965">
    <property type="entry name" value="Znf_PHD"/>
</dbReference>
<dbReference type="OrthoDB" id="6353126at2759"/>
<comment type="caution">
    <text evidence="7">The sequence shown here is derived from an EMBL/GenBank/DDBJ whole genome shotgun (WGS) entry which is preliminary data.</text>
</comment>
<dbReference type="EMBL" id="LRGB01002890">
    <property type="protein sequence ID" value="KZS05611.1"/>
    <property type="molecule type" value="Genomic_DNA"/>
</dbReference>
<keyword evidence="2 4" id="KW-0863">Zinc-finger</keyword>
<evidence type="ECO:0000256" key="1">
    <source>
        <dbReference type="ARBA" id="ARBA00022723"/>
    </source>
</evidence>
<dbReference type="AlphaFoldDB" id="A0A164N3E4"/>
<organism evidence="7 8">
    <name type="scientific">Daphnia magna</name>
    <dbReference type="NCBI Taxonomy" id="35525"/>
    <lineage>
        <taxon>Eukaryota</taxon>
        <taxon>Metazoa</taxon>
        <taxon>Ecdysozoa</taxon>
        <taxon>Arthropoda</taxon>
        <taxon>Crustacea</taxon>
        <taxon>Branchiopoda</taxon>
        <taxon>Diplostraca</taxon>
        <taxon>Cladocera</taxon>
        <taxon>Anomopoda</taxon>
        <taxon>Daphniidae</taxon>
        <taxon>Daphnia</taxon>
    </lineage>
</organism>
<dbReference type="PROSITE" id="PS50016">
    <property type="entry name" value="ZF_PHD_2"/>
    <property type="match status" value="1"/>
</dbReference>
<dbReference type="InterPro" id="IPR011011">
    <property type="entry name" value="Znf_FYVE_PHD"/>
</dbReference>
<dbReference type="SUPFAM" id="SSF54001">
    <property type="entry name" value="Cysteine proteinases"/>
    <property type="match status" value="1"/>
</dbReference>
<dbReference type="InterPro" id="IPR019787">
    <property type="entry name" value="Znf_PHD-finger"/>
</dbReference>
<dbReference type="PANTHER" id="PTHR34718">
    <property type="entry name" value="PHD-TYPE DOMAIN-CONTAINING PROTEIN"/>
    <property type="match status" value="1"/>
</dbReference>
<evidence type="ECO:0000259" key="6">
    <source>
        <dbReference type="PROSITE" id="PS50016"/>
    </source>
</evidence>
<dbReference type="InterPro" id="IPR038765">
    <property type="entry name" value="Papain-like_cys_pep_sf"/>
</dbReference>
<protein>
    <recommendedName>
        <fullName evidence="6">PHD-type domain-containing protein</fullName>
    </recommendedName>
</protein>
<dbReference type="Proteomes" id="UP000076858">
    <property type="component" value="Unassembled WGS sequence"/>
</dbReference>
<feature type="domain" description="PHD-type" evidence="6">
    <location>
        <begin position="760"/>
        <end position="819"/>
    </location>
</feature>
<gene>
    <name evidence="7" type="ORF">APZ42_031133</name>
</gene>
<accession>A0A164N3E4</accession>
<proteinExistence type="predicted"/>
<evidence type="ECO:0000313" key="8">
    <source>
        <dbReference type="Proteomes" id="UP000076858"/>
    </source>
</evidence>
<keyword evidence="3" id="KW-0862">Zinc</keyword>
<evidence type="ECO:0000256" key="5">
    <source>
        <dbReference type="SAM" id="MobiDB-lite"/>
    </source>
</evidence>
<reference evidence="7 8" key="1">
    <citation type="submission" date="2016-03" db="EMBL/GenBank/DDBJ databases">
        <title>EvidentialGene: Evidence-directed Construction of Genes on Genomes.</title>
        <authorList>
            <person name="Gilbert D.G."/>
            <person name="Choi J.-H."/>
            <person name="Mockaitis K."/>
            <person name="Colbourne J."/>
            <person name="Pfrender M."/>
        </authorList>
    </citation>
    <scope>NUCLEOTIDE SEQUENCE [LARGE SCALE GENOMIC DNA]</scope>
    <source>
        <strain evidence="7 8">Xinb3</strain>
        <tissue evidence="7">Complete organism</tissue>
    </source>
</reference>
<keyword evidence="1" id="KW-0479">Metal-binding</keyword>
<sequence>MRNSYLVFFVEMAHEFELLLDRNDLPAITMEYDTTFDMGNFYVSWLSFRHTEFKDLPDNPMTTMGLACLIHTRKIQSCHEYFFNVIKEEIPTLQDAKNVLMFTDEETAIVNAFKKVKMHTNYIPHARCHIHAWRNIKKKLKSIGITAKPETAKYREQFYELLHQENYEQYCASLEILQRHVWKKDFSLYFEIHIHPDMKNMGVWALKNYGVNHLLQTNRQESFKSLLKRRFVKHRGYGEEEVIEGCSEIVRLRLLRCKKAKHSAGENWLLSEHLRKHYSLEDDNSELFDLDTKLLEKKKDLIEVISAPIGPSKKYVPSSTVLSRAKLIVLENRISLAPLQKCFALTTHGGQKHAGKTHIEDDMFSCNPFAEEAEIDRIESEHLKKHEKHENNKKKESGSENDDYRALDPLSVKRNKHKSFLLEKKMNDASDAKFASDEKKKNFSDWYEFSDIDSDTSFGPEKVVRREEEREAARAKWNYDQILRFEHFFPDLHQPENKETDVLKEKIEVPSHPFALNVSDNTYYSDDDINFQLKSPEMPVGTVIELEVARAESLFDQSVIVDKRNGELLDRDEVEEIGRLNWWLPTKVVNAAMELIHKEFPSIGGLFNCQWGTTIEYNQANSSKWIQIVHNARDHYVVAAKGYTSNNLVLLYDSNWNGINDPDQHVIYCVAKIEKTTEKILNIGLMDCEKQKEGGSCCLYAIAFATALAYSLNPSELRFDVKKLRPHLMDCLSEGKIVPFPTIGNRTRSTWRPKKKLSKAVYCICRMPDFGDHRQLPPKYRVMAQCTACKNYYHQECAEIPQTAINSIKIPWFCKSCKM</sequence>
<dbReference type="SMART" id="SM00249">
    <property type="entry name" value="PHD"/>
    <property type="match status" value="1"/>
</dbReference>